<dbReference type="Proteomes" id="UP000622653">
    <property type="component" value="Unassembled WGS sequence"/>
</dbReference>
<keyword evidence="2" id="KW-1185">Reference proteome</keyword>
<dbReference type="EMBL" id="JADKPV010000001">
    <property type="protein sequence ID" value="MBF4500232.1"/>
    <property type="molecule type" value="Genomic_DNA"/>
</dbReference>
<reference evidence="1" key="1">
    <citation type="submission" date="2020-11" db="EMBL/GenBank/DDBJ databases">
        <title>Multidrug resistant novel bacterium Savagea serpentis sp. nov., isolated from the scats of a vine snake (Ahaetulla nasuta).</title>
        <authorList>
            <person name="Venkata Ramana V."/>
            <person name="Vikas Patil S."/>
            <person name="Yogita Lugani V."/>
        </authorList>
    </citation>
    <scope>NUCLEOTIDE SEQUENCE</scope>
    <source>
        <strain evidence="1">SN6</strain>
    </source>
</reference>
<name>A0A8J7G331_9BACL</name>
<dbReference type="RefSeq" id="WP_194561681.1">
    <property type="nucleotide sequence ID" value="NZ_JADKPV010000001.1"/>
</dbReference>
<comment type="caution">
    <text evidence="1">The sequence shown here is derived from an EMBL/GenBank/DDBJ whole genome shotgun (WGS) entry which is preliminary data.</text>
</comment>
<protein>
    <submittedName>
        <fullName evidence="1">Uncharacterized protein</fullName>
    </submittedName>
</protein>
<dbReference type="AlphaFoldDB" id="A0A8J7G331"/>
<evidence type="ECO:0000313" key="1">
    <source>
        <dbReference type="EMBL" id="MBF4500232.1"/>
    </source>
</evidence>
<evidence type="ECO:0000313" key="2">
    <source>
        <dbReference type="Proteomes" id="UP000622653"/>
    </source>
</evidence>
<organism evidence="1 2">
    <name type="scientific">Savagea serpentis</name>
    <dbReference type="NCBI Taxonomy" id="2785297"/>
    <lineage>
        <taxon>Bacteria</taxon>
        <taxon>Bacillati</taxon>
        <taxon>Bacillota</taxon>
        <taxon>Bacilli</taxon>
        <taxon>Bacillales</taxon>
        <taxon>Caryophanaceae</taxon>
        <taxon>Savagea</taxon>
    </lineage>
</organism>
<accession>A0A8J7G331</accession>
<sequence>MRYNDAIYLIKEETVYDELGIGKKEKSERLVFANKYQVSTSEFYSDNVRHDASTQAIRHKSAFIVRSSDYDNETSFLYDKKEYEIIRVSDLGEFTHIVGGEKIGKR</sequence>
<gene>
    <name evidence="1" type="ORF">IRY55_02555</name>
</gene>
<proteinExistence type="predicted"/>